<accession>A0A179DNQ1</accession>
<comment type="caution">
    <text evidence="1">The sequence shown here is derived from an EMBL/GenBank/DDBJ whole genome shotgun (WGS) entry which is preliminary data.</text>
</comment>
<evidence type="ECO:0000313" key="1">
    <source>
        <dbReference type="EMBL" id="OAQ42360.1"/>
    </source>
</evidence>
<dbReference type="STRING" id="1826909.A5893_04415"/>
<dbReference type="EMBL" id="LWHJ01000011">
    <property type="protein sequence ID" value="OAQ42360.1"/>
    <property type="molecule type" value="Genomic_DNA"/>
</dbReference>
<keyword evidence="2" id="KW-1185">Reference proteome</keyword>
<name>A0A179DNQ1_9SPHI</name>
<reference evidence="1 2" key="1">
    <citation type="submission" date="2016-04" db="EMBL/GenBank/DDBJ databases">
        <authorList>
            <person name="Evans L.H."/>
            <person name="Alamgir A."/>
            <person name="Owens N."/>
            <person name="Weber N.D."/>
            <person name="Virtaneva K."/>
            <person name="Barbian K."/>
            <person name="Babar A."/>
            <person name="Rosenke K."/>
        </authorList>
    </citation>
    <scope>NUCLEOTIDE SEQUENCE [LARGE SCALE GENOMIC DNA]</scope>
    <source>
        <strain evidence="1 2">CCM 8644</strain>
    </source>
</reference>
<dbReference type="AlphaFoldDB" id="A0A179DNQ1"/>
<dbReference type="InterPro" id="IPR032522">
    <property type="entry name" value="DUF4961"/>
</dbReference>
<dbReference type="Pfam" id="PF16328">
    <property type="entry name" value="DUF4961"/>
    <property type="match status" value="1"/>
</dbReference>
<evidence type="ECO:0000313" key="2">
    <source>
        <dbReference type="Proteomes" id="UP000078459"/>
    </source>
</evidence>
<reference evidence="1 2" key="2">
    <citation type="submission" date="2016-06" db="EMBL/GenBank/DDBJ databases">
        <title>Pedobacter psychrophilus sp. nov., isolated from Antarctic fragmentary rock.</title>
        <authorList>
            <person name="Svec P."/>
        </authorList>
    </citation>
    <scope>NUCLEOTIDE SEQUENCE [LARGE SCALE GENOMIC DNA]</scope>
    <source>
        <strain evidence="1 2">CCM 8644</strain>
    </source>
</reference>
<protein>
    <submittedName>
        <fullName evidence="1">Uncharacterized protein</fullName>
    </submittedName>
</protein>
<organism evidence="1 2">
    <name type="scientific">Pedobacter psychrophilus</name>
    <dbReference type="NCBI Taxonomy" id="1826909"/>
    <lineage>
        <taxon>Bacteria</taxon>
        <taxon>Pseudomonadati</taxon>
        <taxon>Bacteroidota</taxon>
        <taxon>Sphingobacteriia</taxon>
        <taxon>Sphingobacteriales</taxon>
        <taxon>Sphingobacteriaceae</taxon>
        <taxon>Pedobacter</taxon>
    </lineage>
</organism>
<sequence length="312" mass="33951">MNLISTVINIEIMKKILSITLMILLSIGLAKAQKSNPKYTISPAKFTAEDAITITVDLTGTTLATKGQIYIYAFNQAGPGLYNDFCADQSGAKMTNEGSNKWSFKLTLTNYFNATPAKIGTTFGFLFKASQASGCGQDANQSVDFSTTIESLVFSPSVFRVFPNKFTQDDIVTFYMDKNLLDPSKTALKSATEIYVFTDIDYIKPDGTGGYFQISQFCEPVSTTDGNYYTGQTTVADNLALKAKDEGNGLFAWTIVPSKFFKIGDTTSPKFPPAGSKITKIKVHFRTRLSPYCPGTVGDAGSLGDNFGIPFQ</sequence>
<proteinExistence type="predicted"/>
<dbReference type="Proteomes" id="UP000078459">
    <property type="component" value="Unassembled WGS sequence"/>
</dbReference>
<gene>
    <name evidence="1" type="ORF">A5893_04415</name>
</gene>